<accession>A0A9P0ANF4</accession>
<dbReference type="Pfam" id="PF01161">
    <property type="entry name" value="PBP"/>
    <property type="match status" value="1"/>
</dbReference>
<feature type="compositionally biased region" description="Polar residues" evidence="1">
    <location>
        <begin position="217"/>
        <end position="233"/>
    </location>
</feature>
<dbReference type="Proteomes" id="UP001152759">
    <property type="component" value="Chromosome 8"/>
</dbReference>
<reference evidence="2" key="1">
    <citation type="submission" date="2021-12" db="EMBL/GenBank/DDBJ databases">
        <authorList>
            <person name="King R."/>
        </authorList>
    </citation>
    <scope>NUCLEOTIDE SEQUENCE</scope>
</reference>
<evidence type="ECO:0000313" key="3">
    <source>
        <dbReference type="Proteomes" id="UP001152759"/>
    </source>
</evidence>
<dbReference type="InterPro" id="IPR036610">
    <property type="entry name" value="PEBP-like_sf"/>
</dbReference>
<protein>
    <submittedName>
        <fullName evidence="2">Uncharacterized protein</fullName>
    </submittedName>
</protein>
<dbReference type="InterPro" id="IPR008914">
    <property type="entry name" value="PEBP"/>
</dbReference>
<dbReference type="AlphaFoldDB" id="A0A9P0ANF4"/>
<keyword evidence="3" id="KW-1185">Reference proteome</keyword>
<gene>
    <name evidence="2" type="ORF">BEMITA_LOCUS12603</name>
</gene>
<name>A0A9P0ANF4_BEMTA</name>
<proteinExistence type="predicted"/>
<organism evidence="2 3">
    <name type="scientific">Bemisia tabaci</name>
    <name type="common">Sweetpotato whitefly</name>
    <name type="synonym">Aleurodes tabaci</name>
    <dbReference type="NCBI Taxonomy" id="7038"/>
    <lineage>
        <taxon>Eukaryota</taxon>
        <taxon>Metazoa</taxon>
        <taxon>Ecdysozoa</taxon>
        <taxon>Arthropoda</taxon>
        <taxon>Hexapoda</taxon>
        <taxon>Insecta</taxon>
        <taxon>Pterygota</taxon>
        <taxon>Neoptera</taxon>
        <taxon>Paraneoptera</taxon>
        <taxon>Hemiptera</taxon>
        <taxon>Sternorrhyncha</taxon>
        <taxon>Aleyrodoidea</taxon>
        <taxon>Aleyrodidae</taxon>
        <taxon>Aleyrodinae</taxon>
        <taxon>Bemisia</taxon>
    </lineage>
</organism>
<dbReference type="PANTHER" id="PTHR11362:SF82">
    <property type="entry name" value="PHOSPHATIDYLETHANOLAMINE-BINDING PROTEIN 4"/>
    <property type="match status" value="1"/>
</dbReference>
<feature type="region of interest" description="Disordered" evidence="1">
    <location>
        <begin position="217"/>
        <end position="252"/>
    </location>
</feature>
<evidence type="ECO:0000313" key="2">
    <source>
        <dbReference type="EMBL" id="CAH0394284.1"/>
    </source>
</evidence>
<dbReference type="CDD" id="cd00866">
    <property type="entry name" value="PEBP_euk"/>
    <property type="match status" value="1"/>
</dbReference>
<dbReference type="SUPFAM" id="SSF49777">
    <property type="entry name" value="PEBP-like"/>
    <property type="match status" value="1"/>
</dbReference>
<evidence type="ECO:0000256" key="1">
    <source>
        <dbReference type="SAM" id="MobiDB-lite"/>
    </source>
</evidence>
<sequence length="252" mass="28690">MDLIALKFKDPYIATLCGTSTEDGAPAQQCWCELPKDIKTERSYLKARGKSEARFGAARLSFQVWYAVGETLITPEYIKKICDRFQIQPNLLDTIPTNIIEVKFSDKVTVEFGNAIDERDCQEEPKVSWPIESNQTYYTLIMTDPDNPTRADATKREFLHWLIGNIPGTIKEHGDELVPWYPPHPIKACDTEFQKNPSNRSRHIISDHVRHLGFENFQKSTKNSSFPSKSTSDPAVHKAPMNRNGGQKRGSF</sequence>
<dbReference type="InterPro" id="IPR035810">
    <property type="entry name" value="PEBP_euk"/>
</dbReference>
<dbReference type="EMBL" id="OU963869">
    <property type="protein sequence ID" value="CAH0394284.1"/>
    <property type="molecule type" value="Genomic_DNA"/>
</dbReference>
<dbReference type="Gene3D" id="3.90.280.10">
    <property type="entry name" value="PEBP-like"/>
    <property type="match status" value="1"/>
</dbReference>
<dbReference type="PANTHER" id="PTHR11362">
    <property type="entry name" value="PHOSPHATIDYLETHANOLAMINE-BINDING PROTEIN"/>
    <property type="match status" value="1"/>
</dbReference>